<evidence type="ECO:0000313" key="6">
    <source>
        <dbReference type="EMBL" id="MBB3931333.1"/>
    </source>
</evidence>
<evidence type="ECO:0000256" key="1">
    <source>
        <dbReference type="ARBA" id="ARBA00001947"/>
    </source>
</evidence>
<keyword evidence="7" id="KW-1185">Reference proteome</keyword>
<dbReference type="InterPro" id="IPR053138">
    <property type="entry name" value="N-alpha-Ac-DABA_deacetylase"/>
</dbReference>
<evidence type="ECO:0000256" key="4">
    <source>
        <dbReference type="ARBA" id="ARBA00022833"/>
    </source>
</evidence>
<dbReference type="Gene3D" id="3.40.630.10">
    <property type="entry name" value="Zn peptidases"/>
    <property type="match status" value="1"/>
</dbReference>
<comment type="caution">
    <text evidence="6">The sequence shown here is derived from an EMBL/GenBank/DDBJ whole genome shotgun (WGS) entry which is preliminary data.</text>
</comment>
<evidence type="ECO:0000259" key="5">
    <source>
        <dbReference type="Pfam" id="PF24827"/>
    </source>
</evidence>
<dbReference type="PIRSF" id="PIRSF039012">
    <property type="entry name" value="ASP"/>
    <property type="match status" value="1"/>
</dbReference>
<evidence type="ECO:0000256" key="2">
    <source>
        <dbReference type="ARBA" id="ARBA00022723"/>
    </source>
</evidence>
<comment type="cofactor">
    <cofactor evidence="1">
        <name>Zn(2+)</name>
        <dbReference type="ChEBI" id="CHEBI:29105"/>
    </cofactor>
</comment>
<gene>
    <name evidence="6" type="ORF">GGR25_002383</name>
</gene>
<organism evidence="6 7">
    <name type="scientific">Kaistia hirudinis</name>
    <dbReference type="NCBI Taxonomy" id="1293440"/>
    <lineage>
        <taxon>Bacteria</taxon>
        <taxon>Pseudomonadati</taxon>
        <taxon>Pseudomonadota</taxon>
        <taxon>Alphaproteobacteria</taxon>
        <taxon>Hyphomicrobiales</taxon>
        <taxon>Kaistiaceae</taxon>
        <taxon>Kaistia</taxon>
    </lineage>
</organism>
<dbReference type="PANTHER" id="PTHR37326:SF1">
    <property type="entry name" value="BLL3975 PROTEIN"/>
    <property type="match status" value="1"/>
</dbReference>
<evidence type="ECO:0000313" key="7">
    <source>
        <dbReference type="Proteomes" id="UP000553963"/>
    </source>
</evidence>
<dbReference type="GO" id="GO:0046872">
    <property type="term" value="F:metal ion binding"/>
    <property type="evidence" value="ECO:0007669"/>
    <property type="project" value="UniProtKB-KW"/>
</dbReference>
<keyword evidence="3" id="KW-0378">Hydrolase</keyword>
<dbReference type="PANTHER" id="PTHR37326">
    <property type="entry name" value="BLL3975 PROTEIN"/>
    <property type="match status" value="1"/>
</dbReference>
<evidence type="ECO:0000256" key="3">
    <source>
        <dbReference type="ARBA" id="ARBA00022801"/>
    </source>
</evidence>
<dbReference type="GO" id="GO:0016811">
    <property type="term" value="F:hydrolase activity, acting on carbon-nitrogen (but not peptide) bonds, in linear amides"/>
    <property type="evidence" value="ECO:0007669"/>
    <property type="project" value="InterPro"/>
</dbReference>
<reference evidence="6 7" key="1">
    <citation type="submission" date="2020-08" db="EMBL/GenBank/DDBJ databases">
        <title>Genomic Encyclopedia of Type Strains, Phase IV (KMG-IV): sequencing the most valuable type-strain genomes for metagenomic binning, comparative biology and taxonomic classification.</title>
        <authorList>
            <person name="Goeker M."/>
        </authorList>
    </citation>
    <scope>NUCLEOTIDE SEQUENCE [LARGE SCALE GENOMIC DNA]</scope>
    <source>
        <strain evidence="6 7">DSM 25966</strain>
    </source>
</reference>
<keyword evidence="4" id="KW-0862">Zinc</keyword>
<dbReference type="InterPro" id="IPR043795">
    <property type="entry name" value="N-alpha-Ac-DABA-like"/>
</dbReference>
<dbReference type="CDD" id="cd06252">
    <property type="entry name" value="M14_ASTE_ASPA-like"/>
    <property type="match status" value="1"/>
</dbReference>
<feature type="domain" description="Succinylglutamate desuccinylase/Aspartoacylase catalytic" evidence="5">
    <location>
        <begin position="51"/>
        <end position="238"/>
    </location>
</feature>
<name>A0A840APY3_9HYPH</name>
<dbReference type="RefSeq" id="WP_183398981.1">
    <property type="nucleotide sequence ID" value="NZ_JACIDS010000003.1"/>
</dbReference>
<dbReference type="GO" id="GO:0016788">
    <property type="term" value="F:hydrolase activity, acting on ester bonds"/>
    <property type="evidence" value="ECO:0007669"/>
    <property type="project" value="InterPro"/>
</dbReference>
<dbReference type="EMBL" id="JACIDS010000003">
    <property type="protein sequence ID" value="MBB3931333.1"/>
    <property type="molecule type" value="Genomic_DNA"/>
</dbReference>
<sequence length="340" mass="35897">MGLNAKQMGHCTVDFEKNGKQIGFFNLPLSVHDDAWGVVRVPLAQIKNGEGPTVILEGGNHGDEYEGPIALGELIRDLDPGLVSGRLIFIPAINQPAVVAARRTSPIDDLNMNRTFPGSTVGTTTQQIAAFVNDVLFPMGDAFLDLHSGGSSLDIIPSSVIEPVDDPVKHAQNIAAVTAFDAPMIVVIDNRGDPRTATASAARAGLTVVGTEMAGGGTVSLDAVRICRRGVRNVLVHLGALPPTFGAPLEHEPELYDIPGAGAYVIAPDDGVFEPFHRNGEKVSAGQPAGRIHFLADPGRAPVELAYGIDGIVYARRQPGRVRPGNCCLVVAAPYRSRLT</sequence>
<keyword evidence="2" id="KW-0479">Metal-binding</keyword>
<proteinExistence type="predicted"/>
<dbReference type="SUPFAM" id="SSF53187">
    <property type="entry name" value="Zn-dependent exopeptidases"/>
    <property type="match status" value="1"/>
</dbReference>
<accession>A0A840APY3</accession>
<protein>
    <submittedName>
        <fullName evidence="6">Putative deacylase</fullName>
    </submittedName>
</protein>
<dbReference type="Pfam" id="PF24827">
    <property type="entry name" value="AstE_AspA_cat"/>
    <property type="match status" value="1"/>
</dbReference>
<dbReference type="InterPro" id="IPR055438">
    <property type="entry name" value="AstE_AspA_cat"/>
</dbReference>
<dbReference type="AlphaFoldDB" id="A0A840APY3"/>
<dbReference type="Proteomes" id="UP000553963">
    <property type="component" value="Unassembled WGS sequence"/>
</dbReference>